<feature type="compositionally biased region" description="Polar residues" evidence="4">
    <location>
        <begin position="251"/>
        <end position="261"/>
    </location>
</feature>
<dbReference type="GO" id="GO:0005737">
    <property type="term" value="C:cytoplasm"/>
    <property type="evidence" value="ECO:0007669"/>
    <property type="project" value="UniProtKB-SubCell"/>
</dbReference>
<gene>
    <name evidence="6" type="ORF">KC01_LOCUS33179</name>
</gene>
<feature type="domain" description="Cytohesin Ubiquitin Protein Inducing" evidence="5">
    <location>
        <begin position="54"/>
        <end position="133"/>
    </location>
</feature>
<evidence type="ECO:0000313" key="7">
    <source>
        <dbReference type="Proteomes" id="UP001497482"/>
    </source>
</evidence>
<dbReference type="AlphaFoldDB" id="A0AAV2LXU7"/>
<feature type="region of interest" description="Disordered" evidence="4">
    <location>
        <begin position="216"/>
        <end position="364"/>
    </location>
</feature>
<dbReference type="EMBL" id="OZ035827">
    <property type="protein sequence ID" value="CAL1605878.1"/>
    <property type="molecule type" value="Genomic_DNA"/>
</dbReference>
<evidence type="ECO:0000256" key="2">
    <source>
        <dbReference type="ARBA" id="ARBA00022490"/>
    </source>
</evidence>
<feature type="compositionally biased region" description="Polar residues" evidence="4">
    <location>
        <begin position="216"/>
        <end position="225"/>
    </location>
</feature>
<organism evidence="6 7">
    <name type="scientific">Knipowitschia caucasica</name>
    <name type="common">Caucasian dwarf goby</name>
    <name type="synonym">Pomatoschistus caucasicus</name>
    <dbReference type="NCBI Taxonomy" id="637954"/>
    <lineage>
        <taxon>Eukaryota</taxon>
        <taxon>Metazoa</taxon>
        <taxon>Chordata</taxon>
        <taxon>Craniata</taxon>
        <taxon>Vertebrata</taxon>
        <taxon>Euteleostomi</taxon>
        <taxon>Actinopterygii</taxon>
        <taxon>Neopterygii</taxon>
        <taxon>Teleostei</taxon>
        <taxon>Neoteleostei</taxon>
        <taxon>Acanthomorphata</taxon>
        <taxon>Gobiaria</taxon>
        <taxon>Gobiiformes</taxon>
        <taxon>Gobioidei</taxon>
        <taxon>Gobiidae</taxon>
        <taxon>Gobiinae</taxon>
        <taxon>Knipowitschia</taxon>
    </lineage>
</organism>
<evidence type="ECO:0000313" key="6">
    <source>
        <dbReference type="EMBL" id="CAL1605878.1"/>
    </source>
</evidence>
<accession>A0AAV2LXU7</accession>
<feature type="compositionally biased region" description="Pro residues" evidence="4">
    <location>
        <begin position="451"/>
        <end position="463"/>
    </location>
</feature>
<feature type="region of interest" description="Disordered" evidence="4">
    <location>
        <begin position="428"/>
        <end position="474"/>
    </location>
</feature>
<dbReference type="InterPro" id="IPR043447">
    <property type="entry name" value="CCDC120/INAVA"/>
</dbReference>
<dbReference type="Proteomes" id="UP001497482">
    <property type="component" value="Chromosome 5"/>
</dbReference>
<feature type="region of interest" description="Disordered" evidence="4">
    <location>
        <begin position="385"/>
        <end position="409"/>
    </location>
</feature>
<feature type="region of interest" description="Disordered" evidence="4">
    <location>
        <begin position="109"/>
        <end position="196"/>
    </location>
</feature>
<proteinExistence type="predicted"/>
<feature type="compositionally biased region" description="Polar residues" evidence="4">
    <location>
        <begin position="494"/>
        <end position="514"/>
    </location>
</feature>
<feature type="compositionally biased region" description="Low complexity" evidence="4">
    <location>
        <begin position="279"/>
        <end position="302"/>
    </location>
</feature>
<feature type="compositionally biased region" description="Gly residues" evidence="4">
    <location>
        <begin position="266"/>
        <end position="278"/>
    </location>
</feature>
<evidence type="ECO:0000259" key="5">
    <source>
        <dbReference type="Pfam" id="PF11819"/>
    </source>
</evidence>
<feature type="region of interest" description="Disordered" evidence="4">
    <location>
        <begin position="493"/>
        <end position="519"/>
    </location>
</feature>
<reference evidence="6 7" key="1">
    <citation type="submission" date="2024-04" db="EMBL/GenBank/DDBJ databases">
        <authorList>
            <person name="Waldvogel A.-M."/>
            <person name="Schoenle A."/>
        </authorList>
    </citation>
    <scope>NUCLEOTIDE SEQUENCE [LARGE SCALE GENOMIC DNA]</scope>
</reference>
<evidence type="ECO:0000256" key="1">
    <source>
        <dbReference type="ARBA" id="ARBA00004496"/>
    </source>
</evidence>
<dbReference type="PANTHER" id="PTHR16093">
    <property type="entry name" value="COILED-COIL DOMAIN-CONTAINING PROTEIN 120 FAMILY MEMBER"/>
    <property type="match status" value="1"/>
</dbReference>
<sequence length="627" mass="68599">MATGLNYWSAHEPTYKVRESVWGGAEFDSSSEEGGGGVTWVASTMEVRAQLIISTDSGPDRKQKAQRLAELQERRRGIQTVLSTRLAELRRVCLQEAELTGLLPVDFPLEEGEKPPSVRPRGGFRLNRKSRTELEEKKKKTLFSSVRKHSELEHISHVPSQRSKRTVHRGCHTDESVRSESSSTSDSMGHENDESVSQCRPLMVVATSSPVEVFSQIKTRNNSVHSRSDSQDVLQKHSPPQPPPPPPRSLDGSTSSGQTEPELQGRAGGGSAGNGGRANGANRAVANGPVGGANSSRRSNSSDGLLDRGTSTDAGGQCLNGLSSSKGGAVRSSEPDTRTFRTTNGSEPSPRIDPGLRTDQVRGRAPYSDLLLDYVWTKQQQMLQRQQSQGSRQPITALYPNQQSTLAPPTYRGLLSERQRIKVTRTKSCGPFLPVHPPGAENHDSQHGPLQPDPHPHLQPPRPSQDQHNEEATRSLHKALALEGLRDWYLRNTLGGSSHPNPTNGNAAPKTNSIKGRRRTPHGVIHRSNYQDHTNSHNATLHHSIYQDHSDYLETNPHNTPLSNYNDINHNGTVKKPGLPHSATFHGLSLHGRSVDAPLYSDALPIHKQDVPIRQASCDQPTPGTLV</sequence>
<protein>
    <recommendedName>
        <fullName evidence="5">Cytohesin Ubiquitin Protein Inducing domain-containing protein</fullName>
    </recommendedName>
</protein>
<name>A0AAV2LXU7_KNICA</name>
<dbReference type="PANTHER" id="PTHR16093:SF5">
    <property type="entry name" value="COILED-COIL DOMAIN-CONTAINING PROTEIN 120"/>
    <property type="match status" value="1"/>
</dbReference>
<feature type="compositionally biased region" description="Basic and acidic residues" evidence="4">
    <location>
        <begin position="465"/>
        <end position="474"/>
    </location>
</feature>
<keyword evidence="3" id="KW-0175">Coiled coil</keyword>
<keyword evidence="2" id="KW-0963">Cytoplasm</keyword>
<feature type="compositionally biased region" description="Pro residues" evidence="4">
    <location>
        <begin position="239"/>
        <end position="248"/>
    </location>
</feature>
<feature type="compositionally biased region" description="Polar residues" evidence="4">
    <location>
        <begin position="309"/>
        <end position="326"/>
    </location>
</feature>
<dbReference type="Pfam" id="PF11819">
    <property type="entry name" value="CUPID"/>
    <property type="match status" value="1"/>
</dbReference>
<keyword evidence="7" id="KW-1185">Reference proteome</keyword>
<evidence type="ECO:0000256" key="3">
    <source>
        <dbReference type="ARBA" id="ARBA00023054"/>
    </source>
</evidence>
<dbReference type="InterPro" id="IPR021774">
    <property type="entry name" value="CUPID"/>
</dbReference>
<evidence type="ECO:0000256" key="4">
    <source>
        <dbReference type="SAM" id="MobiDB-lite"/>
    </source>
</evidence>
<comment type="subcellular location">
    <subcellularLocation>
        <location evidence="1">Cytoplasm</location>
    </subcellularLocation>
</comment>